<proteinExistence type="predicted"/>
<feature type="transmembrane region" description="Helical" evidence="1">
    <location>
        <begin position="124"/>
        <end position="144"/>
    </location>
</feature>
<keyword evidence="1" id="KW-1133">Transmembrane helix</keyword>
<accession>A0A5F8A261</accession>
<dbReference type="PANTHER" id="PTHR12138">
    <property type="entry name" value="PRIMATE-EXPANDED PROTEIN FAMILY"/>
    <property type="match status" value="1"/>
</dbReference>
<evidence type="ECO:0000313" key="3">
    <source>
        <dbReference type="Proteomes" id="UP000006718"/>
    </source>
</evidence>
<dbReference type="Ensembl" id="ENSMMUT00000094733.1">
    <property type="protein sequence ID" value="ENSMMUP00000071018.1"/>
    <property type="gene ID" value="ENSMMUG00000061671.1"/>
</dbReference>
<evidence type="ECO:0000256" key="1">
    <source>
        <dbReference type="SAM" id="Phobius"/>
    </source>
</evidence>
<dbReference type="Bgee" id="ENSMMUG00000061671">
    <property type="expression patterns" value="Expressed in ileum and 15 other cell types or tissues"/>
</dbReference>
<dbReference type="VEuPathDB" id="HostDB:ENSMMUG00000061671"/>
<feature type="transmembrane region" description="Helical" evidence="1">
    <location>
        <begin position="84"/>
        <end position="104"/>
    </location>
</feature>
<sequence>VLDKGAPCVPLEHRAGLVFWEHGLHVKTQFKFSFSFFLSFFFFFFFLRQSLALWSRLEYSGVISAHCNVLPPGSSDSRASASQVAGITGVCHHAWLIFAFIVEMEFHHAGRAGLGLLTSGDPPASAFQSSGIIVMYVFILLNICG</sequence>
<dbReference type="InParanoid" id="A0A5F8A261"/>
<dbReference type="OMA" id="AHCNVLP"/>
<dbReference type="GeneTree" id="ENSGT01150000286943"/>
<protein>
    <submittedName>
        <fullName evidence="2">Uncharacterized protein</fullName>
    </submittedName>
</protein>
<reference evidence="2" key="2">
    <citation type="submission" date="2025-08" db="UniProtKB">
        <authorList>
            <consortium name="Ensembl"/>
        </authorList>
    </citation>
    <scope>IDENTIFICATION</scope>
    <source>
        <strain evidence="2">17573</strain>
    </source>
</reference>
<reference evidence="2" key="3">
    <citation type="submission" date="2025-09" db="UniProtKB">
        <authorList>
            <consortium name="Ensembl"/>
        </authorList>
    </citation>
    <scope>IDENTIFICATION</scope>
    <source>
        <strain evidence="2">17573</strain>
    </source>
</reference>
<organism evidence="2 3">
    <name type="scientific">Macaca mulatta</name>
    <name type="common">Rhesus macaque</name>
    <dbReference type="NCBI Taxonomy" id="9544"/>
    <lineage>
        <taxon>Eukaryota</taxon>
        <taxon>Metazoa</taxon>
        <taxon>Chordata</taxon>
        <taxon>Craniata</taxon>
        <taxon>Vertebrata</taxon>
        <taxon>Euteleostomi</taxon>
        <taxon>Mammalia</taxon>
        <taxon>Eutheria</taxon>
        <taxon>Euarchontoglires</taxon>
        <taxon>Primates</taxon>
        <taxon>Haplorrhini</taxon>
        <taxon>Catarrhini</taxon>
        <taxon>Cercopithecidae</taxon>
        <taxon>Cercopithecinae</taxon>
        <taxon>Macaca</taxon>
    </lineage>
</organism>
<keyword evidence="1" id="KW-0812">Transmembrane</keyword>
<dbReference type="Proteomes" id="UP000006718">
    <property type="component" value="Unassembled WGS sequence"/>
</dbReference>
<dbReference type="PANTHER" id="PTHR12138:SF151">
    <property type="entry name" value="SECRETED PROTEIN"/>
    <property type="match status" value="1"/>
</dbReference>
<keyword evidence="1" id="KW-0472">Membrane</keyword>
<dbReference type="AlphaFoldDB" id="A0A5F8A261"/>
<reference evidence="2" key="1">
    <citation type="submission" date="2019-01" db="EMBL/GenBank/DDBJ databases">
        <authorList>
            <person name="Graves T."/>
            <person name="Eichler E.E."/>
            <person name="Wilson R.K."/>
        </authorList>
    </citation>
    <scope>NUCLEOTIDE SEQUENCE [LARGE SCALE GENOMIC DNA]</scope>
    <source>
        <strain evidence="2">17573</strain>
    </source>
</reference>
<evidence type="ECO:0000313" key="2">
    <source>
        <dbReference type="Ensembl" id="ENSMMUP00000071018.1"/>
    </source>
</evidence>
<name>A0A5F8A261_MACMU</name>
<dbReference type="PRINTS" id="PR02045">
    <property type="entry name" value="F138DOMAIN"/>
</dbReference>
<keyword evidence="3" id="KW-1185">Reference proteome</keyword>
<feature type="transmembrane region" description="Helical" evidence="1">
    <location>
        <begin position="30"/>
        <end position="47"/>
    </location>
</feature>